<evidence type="ECO:0000256" key="1">
    <source>
        <dbReference type="SAM" id="MobiDB-lite"/>
    </source>
</evidence>
<dbReference type="AlphaFoldDB" id="A0A1X0P4L3"/>
<dbReference type="GeneID" id="39982907"/>
<evidence type="ECO:0000313" key="3">
    <source>
        <dbReference type="Proteomes" id="UP000192257"/>
    </source>
</evidence>
<protein>
    <submittedName>
        <fullName evidence="2">Uncharacterized protein</fullName>
    </submittedName>
</protein>
<accession>A0A1X0P4L3</accession>
<dbReference type="VEuPathDB" id="TriTrypDB:TM35_000054720"/>
<comment type="caution">
    <text evidence="2">The sequence shown here is derived from an EMBL/GenBank/DDBJ whole genome shotgun (WGS) entry which is preliminary data.</text>
</comment>
<feature type="region of interest" description="Disordered" evidence="1">
    <location>
        <begin position="1"/>
        <end position="43"/>
    </location>
</feature>
<sequence length="109" mass="11908">MCPNTAVTRPSRARRLETHGTRKTENSPLGGGAGRGAPGTPPRTKCVQLRWCWVRPYLAECNISRPICEVKRPRASLVRRSVMALEPGVPYPPQLFFCQHLGVGASALG</sequence>
<keyword evidence="3" id="KW-1185">Reference proteome</keyword>
<reference evidence="2 3" key="1">
    <citation type="submission" date="2017-03" db="EMBL/GenBank/DDBJ databases">
        <title>An alternative strategy for trypanosome survival in the mammalian bloodstream revealed through genome and transcriptome analysis of the ubiquitous bovine parasite Trypanosoma (Megatrypanum) theileri.</title>
        <authorList>
            <person name="Kelly S."/>
            <person name="Ivens A."/>
            <person name="Mott A."/>
            <person name="O'Neill E."/>
            <person name="Emms D."/>
            <person name="Macleod O."/>
            <person name="Voorheis P."/>
            <person name="Matthews J."/>
            <person name="Matthews K."/>
            <person name="Carrington M."/>
        </authorList>
    </citation>
    <scope>NUCLEOTIDE SEQUENCE [LARGE SCALE GENOMIC DNA]</scope>
    <source>
        <strain evidence="2">Edinburgh</strain>
    </source>
</reference>
<feature type="compositionally biased region" description="Basic and acidic residues" evidence="1">
    <location>
        <begin position="14"/>
        <end position="25"/>
    </location>
</feature>
<dbReference type="Proteomes" id="UP000192257">
    <property type="component" value="Unassembled WGS sequence"/>
</dbReference>
<dbReference type="EMBL" id="NBCO01000005">
    <property type="protein sequence ID" value="ORC91876.1"/>
    <property type="molecule type" value="Genomic_DNA"/>
</dbReference>
<dbReference type="RefSeq" id="XP_028885942.1">
    <property type="nucleotide sequence ID" value="XM_029023127.1"/>
</dbReference>
<evidence type="ECO:0000313" key="2">
    <source>
        <dbReference type="EMBL" id="ORC91876.1"/>
    </source>
</evidence>
<name>A0A1X0P4L3_9TRYP</name>
<gene>
    <name evidence="2" type="ORF">TM35_000054720</name>
</gene>
<proteinExistence type="predicted"/>
<organism evidence="2 3">
    <name type="scientific">Trypanosoma theileri</name>
    <dbReference type="NCBI Taxonomy" id="67003"/>
    <lineage>
        <taxon>Eukaryota</taxon>
        <taxon>Discoba</taxon>
        <taxon>Euglenozoa</taxon>
        <taxon>Kinetoplastea</taxon>
        <taxon>Metakinetoplastina</taxon>
        <taxon>Trypanosomatida</taxon>
        <taxon>Trypanosomatidae</taxon>
        <taxon>Trypanosoma</taxon>
    </lineage>
</organism>